<evidence type="ECO:0000313" key="2">
    <source>
        <dbReference type="EMBL" id="QEE48777.1"/>
    </source>
</evidence>
<keyword evidence="1" id="KW-0732">Signal</keyword>
<evidence type="ECO:0000313" key="3">
    <source>
        <dbReference type="Proteomes" id="UP000321222"/>
    </source>
</evidence>
<evidence type="ECO:0000256" key="1">
    <source>
        <dbReference type="SAM" id="SignalP"/>
    </source>
</evidence>
<dbReference type="RefSeq" id="WP_147582359.1">
    <property type="nucleotide sequence ID" value="NZ_CP042831.1"/>
</dbReference>
<feature type="signal peptide" evidence="1">
    <location>
        <begin position="1"/>
        <end position="20"/>
    </location>
</feature>
<dbReference type="Pfam" id="PF07494">
    <property type="entry name" value="Reg_prop"/>
    <property type="match status" value="1"/>
</dbReference>
<keyword evidence="3" id="KW-1185">Reference proteome</keyword>
<feature type="chain" id="PRO_5023134742" evidence="1">
    <location>
        <begin position="21"/>
        <end position="489"/>
    </location>
</feature>
<dbReference type="SUPFAM" id="SSF63829">
    <property type="entry name" value="Calcium-dependent phosphotriesterase"/>
    <property type="match status" value="1"/>
</dbReference>
<protein>
    <submittedName>
        <fullName evidence="2">Uncharacterized protein</fullName>
    </submittedName>
</protein>
<dbReference type="InterPro" id="IPR015943">
    <property type="entry name" value="WD40/YVTN_repeat-like_dom_sf"/>
</dbReference>
<dbReference type="KEGG" id="fak:FUA48_04060"/>
<proteinExistence type="predicted"/>
<sequence length="489" mass="55611">MKKKTLILIASIAFSINLSAQNLFPVKLENCKTDSFCLDCGDIKAGYDENEFSKMLSTLNKSLNLKGIKGAVKFQVLIDKKGRGCVLSHTDNSKSFISQKIIDELNKFNKWIPAETDGEKIEKTSVNFIFKIENNKLTGEIERVDMDAFMKSFDKPVDPKVSNDHYTYTNDNLKNYNITVWNSKNSDLPNNMTNNIAISKNGIIWLTIDEGLVQFNGKNFTRTEQDITDKGKYFGYSSLAIDNNDTKWVYAKNNLYSYDDKKWSIYTSEDIGLDGIHEVINNPNSNEIYVCSNEGLAILKNNKWSVLNKDNTKGLPSNRVFFVKRDSKNRLWIGTYEGTAMIDENGVVTNFEKTKTLLKGKCISSMDEDPKGNLYFTLFEYDRKDSKTLNYVEGIAVWSNNGIFNLLSIENSGMPSDHANSLVYDKKENVLWITTNNAGLVRYDLKDGWENYHNKNSDIPTSYISKVILDNNGNILLATRQGLVKIEKK</sequence>
<dbReference type="EMBL" id="CP042831">
    <property type="protein sequence ID" value="QEE48777.1"/>
    <property type="molecule type" value="Genomic_DNA"/>
</dbReference>
<dbReference type="AlphaFoldDB" id="A0A5B9FVU5"/>
<accession>A0A5B9FVU5</accession>
<reference evidence="2 3" key="1">
    <citation type="submission" date="2019-08" db="EMBL/GenBank/DDBJ databases">
        <title>Flavobacterium alkalisoli sp. nov., isolated from rhizosphere soil of Suaeda salsa.</title>
        <authorList>
            <person name="Sun J.-Q."/>
            <person name="Xu L."/>
        </authorList>
    </citation>
    <scope>NUCLEOTIDE SEQUENCE [LARGE SCALE GENOMIC DNA]</scope>
    <source>
        <strain evidence="2 3">XS-5</strain>
    </source>
</reference>
<name>A0A5B9FVU5_9FLAO</name>
<dbReference type="Gene3D" id="2.130.10.10">
    <property type="entry name" value="YVTN repeat-like/Quinoprotein amine dehydrogenase"/>
    <property type="match status" value="2"/>
</dbReference>
<gene>
    <name evidence="2" type="ORF">FUA48_04060</name>
</gene>
<dbReference type="OrthoDB" id="799853at2"/>
<dbReference type="Proteomes" id="UP000321222">
    <property type="component" value="Chromosome"/>
</dbReference>
<dbReference type="InterPro" id="IPR011110">
    <property type="entry name" value="Reg_prop"/>
</dbReference>
<organism evidence="2 3">
    <name type="scientific">Flavobacterium alkalisoli</name>
    <dbReference type="NCBI Taxonomy" id="2602769"/>
    <lineage>
        <taxon>Bacteria</taxon>
        <taxon>Pseudomonadati</taxon>
        <taxon>Bacteroidota</taxon>
        <taxon>Flavobacteriia</taxon>
        <taxon>Flavobacteriales</taxon>
        <taxon>Flavobacteriaceae</taxon>
        <taxon>Flavobacterium</taxon>
    </lineage>
</organism>